<dbReference type="GO" id="GO:0005886">
    <property type="term" value="C:plasma membrane"/>
    <property type="evidence" value="ECO:0007669"/>
    <property type="project" value="UniProtKB-SubCell"/>
</dbReference>
<keyword evidence="6" id="KW-0133">Cell shape</keyword>
<keyword evidence="5 15" id="KW-0812">Transmembrane</keyword>
<evidence type="ECO:0000313" key="16">
    <source>
        <dbReference type="EMBL" id="EAR61078.1"/>
    </source>
</evidence>
<name>A0A7U8GS93_NEPCE</name>
<keyword evidence="4" id="KW-0132">Cell division</keyword>
<evidence type="ECO:0000256" key="6">
    <source>
        <dbReference type="ARBA" id="ARBA00022960"/>
    </source>
</evidence>
<dbReference type="Proteomes" id="UP000002171">
    <property type="component" value="Unassembled WGS sequence"/>
</dbReference>
<sequence>MENIWLVSIAALVVGTIIGFLMGRSTGSNNKQAELAEQLENAQQDLESYRAEVAEHFEKTASLVNNLTNSYKDVHEHLASGAQGLCQPGTIDLALEPAMTPNKLEKSEDAEATTETGSETDTAAEPPRDYAPKAPEEEGTLSETFGLKEEKDQSEEEAPTEQPISDAPLQAEEEKVKPA</sequence>
<reference evidence="16 17" key="1">
    <citation type="submission" date="2006-02" db="EMBL/GenBank/DDBJ databases">
        <authorList>
            <person name="Pinhassi J."/>
            <person name="Pedros-Alio C."/>
            <person name="Ferriera S."/>
            <person name="Johnson J."/>
            <person name="Kravitz S."/>
            <person name="Halpern A."/>
            <person name="Remington K."/>
            <person name="Beeson K."/>
            <person name="Tran B."/>
            <person name="Rogers Y.-H."/>
            <person name="Friedman R."/>
            <person name="Venter J.C."/>
        </authorList>
    </citation>
    <scope>NUCLEOTIDE SEQUENCE [LARGE SCALE GENOMIC DNA]</scope>
    <source>
        <strain evidence="16 17">MED92</strain>
    </source>
</reference>
<evidence type="ECO:0000256" key="8">
    <source>
        <dbReference type="ARBA" id="ARBA00023136"/>
    </source>
</evidence>
<feature type="compositionally biased region" description="Basic and acidic residues" evidence="14">
    <location>
        <begin position="126"/>
        <end position="136"/>
    </location>
</feature>
<dbReference type="EMBL" id="AAOW01000011">
    <property type="protein sequence ID" value="EAR61078.1"/>
    <property type="molecule type" value="Genomic_DNA"/>
</dbReference>
<evidence type="ECO:0000256" key="11">
    <source>
        <dbReference type="ARBA" id="ARBA00035703"/>
    </source>
</evidence>
<keyword evidence="7 15" id="KW-1133">Transmembrane helix</keyword>
<proteinExistence type="inferred from homology"/>
<keyword evidence="17" id="KW-1185">Reference proteome</keyword>
<feature type="transmembrane region" description="Helical" evidence="15">
    <location>
        <begin position="6"/>
        <end position="23"/>
    </location>
</feature>
<dbReference type="Pfam" id="PF06295">
    <property type="entry name" value="ZapG-like"/>
    <property type="match status" value="1"/>
</dbReference>
<keyword evidence="9" id="KW-0131">Cell cycle</keyword>
<dbReference type="GO" id="GO:0051301">
    <property type="term" value="P:cell division"/>
    <property type="evidence" value="ECO:0007669"/>
    <property type="project" value="UniProtKB-KW"/>
</dbReference>
<feature type="region of interest" description="Disordered" evidence="14">
    <location>
        <begin position="92"/>
        <end position="179"/>
    </location>
</feature>
<organism evidence="16 17">
    <name type="scientific">Neptuniibacter caesariensis</name>
    <dbReference type="NCBI Taxonomy" id="207954"/>
    <lineage>
        <taxon>Bacteria</taxon>
        <taxon>Pseudomonadati</taxon>
        <taxon>Pseudomonadota</taxon>
        <taxon>Gammaproteobacteria</taxon>
        <taxon>Oceanospirillales</taxon>
        <taxon>Oceanospirillaceae</taxon>
        <taxon>Neptuniibacter</taxon>
    </lineage>
</organism>
<evidence type="ECO:0000256" key="7">
    <source>
        <dbReference type="ARBA" id="ARBA00022989"/>
    </source>
</evidence>
<evidence type="ECO:0000256" key="12">
    <source>
        <dbReference type="ARBA" id="ARBA00035727"/>
    </source>
</evidence>
<evidence type="ECO:0000256" key="5">
    <source>
        <dbReference type="ARBA" id="ARBA00022692"/>
    </source>
</evidence>
<dbReference type="PANTHER" id="PTHR39579:SF1">
    <property type="entry name" value="INNER MEMBRANE PROTEIN YHCB"/>
    <property type="match status" value="1"/>
</dbReference>
<evidence type="ECO:0000256" key="9">
    <source>
        <dbReference type="ARBA" id="ARBA00023306"/>
    </source>
</evidence>
<evidence type="ECO:0000256" key="15">
    <source>
        <dbReference type="SAM" id="Phobius"/>
    </source>
</evidence>
<evidence type="ECO:0000256" key="13">
    <source>
        <dbReference type="SAM" id="Coils"/>
    </source>
</evidence>
<keyword evidence="13" id="KW-0175">Coiled coil</keyword>
<evidence type="ECO:0000256" key="3">
    <source>
        <dbReference type="ARBA" id="ARBA00022519"/>
    </source>
</evidence>
<dbReference type="PANTHER" id="PTHR39579">
    <property type="entry name" value="INNER MEMBRANE PROTEIN YHCB"/>
    <property type="match status" value="1"/>
</dbReference>
<keyword evidence="2" id="KW-1003">Cell membrane</keyword>
<evidence type="ECO:0000256" key="10">
    <source>
        <dbReference type="ARBA" id="ARBA00035657"/>
    </source>
</evidence>
<dbReference type="AlphaFoldDB" id="A0A7U8GS93"/>
<comment type="caution">
    <text evidence="16">The sequence shown here is derived from an EMBL/GenBank/DDBJ whole genome shotgun (WGS) entry which is preliminary data.</text>
</comment>
<gene>
    <name evidence="16" type="ORF">MED92_01674</name>
</gene>
<dbReference type="OrthoDB" id="7068713at2"/>
<evidence type="ECO:0000256" key="14">
    <source>
        <dbReference type="SAM" id="MobiDB-lite"/>
    </source>
</evidence>
<dbReference type="GO" id="GO:0008360">
    <property type="term" value="P:regulation of cell shape"/>
    <property type="evidence" value="ECO:0007669"/>
    <property type="project" value="UniProtKB-KW"/>
</dbReference>
<comment type="subcellular location">
    <subcellularLocation>
        <location evidence="1">Cell inner membrane</location>
        <topology evidence="1">Single-pass membrane protein</topology>
    </subcellularLocation>
</comment>
<dbReference type="RefSeq" id="WP_007022354.1">
    <property type="nucleotide sequence ID" value="NZ_CH724127.1"/>
</dbReference>
<evidence type="ECO:0000256" key="2">
    <source>
        <dbReference type="ARBA" id="ARBA00022475"/>
    </source>
</evidence>
<keyword evidence="8 15" id="KW-0472">Membrane</keyword>
<evidence type="ECO:0000256" key="1">
    <source>
        <dbReference type="ARBA" id="ARBA00004377"/>
    </source>
</evidence>
<feature type="coiled-coil region" evidence="13">
    <location>
        <begin position="32"/>
        <end position="59"/>
    </location>
</feature>
<dbReference type="InterPro" id="IPR009386">
    <property type="entry name" value="ZapG-like"/>
</dbReference>
<protein>
    <recommendedName>
        <fullName evidence="11">Z-ring associated protein G</fullName>
    </recommendedName>
    <alternativeName>
        <fullName evidence="12">Cell division protein ZapG</fullName>
    </alternativeName>
</protein>
<evidence type="ECO:0000256" key="4">
    <source>
        <dbReference type="ARBA" id="ARBA00022618"/>
    </source>
</evidence>
<evidence type="ECO:0000313" key="17">
    <source>
        <dbReference type="Proteomes" id="UP000002171"/>
    </source>
</evidence>
<keyword evidence="3" id="KW-0997">Cell inner membrane</keyword>
<accession>A0A7U8GS93</accession>
<comment type="similarity">
    <text evidence="10">Belongs to the ZapG family.</text>
</comment>